<proteinExistence type="predicted"/>
<reference evidence="1" key="1">
    <citation type="submission" date="2014-09" db="EMBL/GenBank/DDBJ databases">
        <authorList>
            <person name="Magalhaes I.L.F."/>
            <person name="Oliveira U."/>
            <person name="Santos F.R."/>
            <person name="Vidigal T.H.D.A."/>
            <person name="Brescovit A.D."/>
            <person name="Santos A.J."/>
        </authorList>
    </citation>
    <scope>NUCLEOTIDE SEQUENCE</scope>
    <source>
        <tissue evidence="1">Shoot tissue taken approximately 20 cm above the soil surface</tissue>
    </source>
</reference>
<reference evidence="1" key="2">
    <citation type="journal article" date="2015" name="Data Brief">
        <title>Shoot transcriptome of the giant reed, Arundo donax.</title>
        <authorList>
            <person name="Barrero R.A."/>
            <person name="Guerrero F.D."/>
            <person name="Moolhuijzen P."/>
            <person name="Goolsby J.A."/>
            <person name="Tidwell J."/>
            <person name="Bellgard S.E."/>
            <person name="Bellgard M.I."/>
        </authorList>
    </citation>
    <scope>NUCLEOTIDE SEQUENCE</scope>
    <source>
        <tissue evidence="1">Shoot tissue taken approximately 20 cm above the soil surface</tissue>
    </source>
</reference>
<evidence type="ECO:0000313" key="1">
    <source>
        <dbReference type="EMBL" id="JAD36173.1"/>
    </source>
</evidence>
<sequence>MSSYNKPSGVLDLYRNSIQHLSKGCSVRVKGKSQKAARKKVQKKLQKTLRVKIQFNYQQIEHILGATLPKVIGKLFQCLHAEGELQAALM</sequence>
<name>A0A0A8ZEV1_ARUDO</name>
<dbReference type="Gene3D" id="1.20.58.80">
    <property type="entry name" value="Phosphotransferase system, lactose/cellobiose-type IIA subunit"/>
    <property type="match status" value="1"/>
</dbReference>
<dbReference type="AlphaFoldDB" id="A0A0A8ZEV1"/>
<organism evidence="1">
    <name type="scientific">Arundo donax</name>
    <name type="common">Giant reed</name>
    <name type="synonym">Donax arundinaceus</name>
    <dbReference type="NCBI Taxonomy" id="35708"/>
    <lineage>
        <taxon>Eukaryota</taxon>
        <taxon>Viridiplantae</taxon>
        <taxon>Streptophyta</taxon>
        <taxon>Embryophyta</taxon>
        <taxon>Tracheophyta</taxon>
        <taxon>Spermatophyta</taxon>
        <taxon>Magnoliopsida</taxon>
        <taxon>Liliopsida</taxon>
        <taxon>Poales</taxon>
        <taxon>Poaceae</taxon>
        <taxon>PACMAD clade</taxon>
        <taxon>Arundinoideae</taxon>
        <taxon>Arundineae</taxon>
        <taxon>Arundo</taxon>
    </lineage>
</organism>
<accession>A0A0A8ZEV1</accession>
<protein>
    <submittedName>
        <fullName evidence="1">Uncharacterized protein</fullName>
    </submittedName>
</protein>
<dbReference type="EMBL" id="GBRH01261722">
    <property type="protein sequence ID" value="JAD36173.1"/>
    <property type="molecule type" value="Transcribed_RNA"/>
</dbReference>